<gene>
    <name evidence="2" type="ORF">DN068_00365</name>
</gene>
<organism evidence="2 3">
    <name type="scientific">Taibaiella soli</name>
    <dbReference type="NCBI Taxonomy" id="1649169"/>
    <lineage>
        <taxon>Bacteria</taxon>
        <taxon>Pseudomonadati</taxon>
        <taxon>Bacteroidota</taxon>
        <taxon>Chitinophagia</taxon>
        <taxon>Chitinophagales</taxon>
        <taxon>Chitinophagaceae</taxon>
        <taxon>Taibaiella</taxon>
    </lineage>
</organism>
<dbReference type="AlphaFoldDB" id="A0A2W2BML2"/>
<comment type="caution">
    <text evidence="2">The sequence shown here is derived from an EMBL/GenBank/DDBJ whole genome shotgun (WGS) entry which is preliminary data.</text>
</comment>
<accession>A0A2W2BML2</accession>
<evidence type="ECO:0000256" key="1">
    <source>
        <dbReference type="SAM" id="SignalP"/>
    </source>
</evidence>
<keyword evidence="1" id="KW-0732">Signal</keyword>
<evidence type="ECO:0000313" key="2">
    <source>
        <dbReference type="EMBL" id="PZF74686.1"/>
    </source>
</evidence>
<feature type="signal peptide" evidence="1">
    <location>
        <begin position="1"/>
        <end position="18"/>
    </location>
</feature>
<name>A0A2W2BML2_9BACT</name>
<proteinExistence type="predicted"/>
<keyword evidence="3" id="KW-1185">Reference proteome</keyword>
<sequence length="161" mass="17656">MKACIFLLSCLCAGYFAAGQKTLTASVAGSVDTPPLQSLTITMLNEHLVNFGNLEDYKTGKVVPSYCELRVRCNFPWQVTAALNGNSVYDVYQNASPTGFISIKPANSSNYIPLTNSPVKILQSDNVNIENTYRMDVKVLPDLNFKDGVYDINLSFVLSAQ</sequence>
<dbReference type="RefSeq" id="WP_110996892.1">
    <property type="nucleotide sequence ID" value="NZ_QKTW01000002.1"/>
</dbReference>
<protein>
    <submittedName>
        <fullName evidence="2">Uncharacterized protein</fullName>
    </submittedName>
</protein>
<dbReference type="EMBL" id="QKTW01000002">
    <property type="protein sequence ID" value="PZF74686.1"/>
    <property type="molecule type" value="Genomic_DNA"/>
</dbReference>
<reference evidence="2 3" key="1">
    <citation type="submission" date="2018-06" db="EMBL/GenBank/DDBJ databases">
        <title>Mucibacter soli gen. nov., sp. nov., a new member of the family Chitinophagaceae producing mucin.</title>
        <authorList>
            <person name="Kim M.-K."/>
            <person name="Park S."/>
            <person name="Kim T.-S."/>
            <person name="Joung Y."/>
            <person name="Han J.-H."/>
            <person name="Kim S.B."/>
        </authorList>
    </citation>
    <scope>NUCLEOTIDE SEQUENCE [LARGE SCALE GENOMIC DNA]</scope>
    <source>
        <strain evidence="2 3">R1-15</strain>
    </source>
</reference>
<dbReference type="Proteomes" id="UP000248745">
    <property type="component" value="Unassembled WGS sequence"/>
</dbReference>
<feature type="chain" id="PRO_5015887769" evidence="1">
    <location>
        <begin position="19"/>
        <end position="161"/>
    </location>
</feature>
<evidence type="ECO:0000313" key="3">
    <source>
        <dbReference type="Proteomes" id="UP000248745"/>
    </source>
</evidence>